<comment type="caution">
    <text evidence="2">The sequence shown here is derived from an EMBL/GenBank/DDBJ whole genome shotgun (WGS) entry which is preliminary data.</text>
</comment>
<evidence type="ECO:0000313" key="2">
    <source>
        <dbReference type="EMBL" id="KAI7750011.1"/>
    </source>
</evidence>
<proteinExistence type="predicted"/>
<keyword evidence="3" id="KW-1185">Reference proteome</keyword>
<dbReference type="InterPro" id="IPR000719">
    <property type="entry name" value="Prot_kinase_dom"/>
</dbReference>
<dbReference type="SUPFAM" id="SSF56112">
    <property type="entry name" value="Protein kinase-like (PK-like)"/>
    <property type="match status" value="1"/>
</dbReference>
<dbReference type="Pfam" id="PF00069">
    <property type="entry name" value="Pkinase"/>
    <property type="match status" value="1"/>
</dbReference>
<accession>A0AAD5GRN3</accession>
<evidence type="ECO:0000313" key="3">
    <source>
        <dbReference type="Proteomes" id="UP001206925"/>
    </source>
</evidence>
<dbReference type="GO" id="GO:0005524">
    <property type="term" value="F:ATP binding"/>
    <property type="evidence" value="ECO:0007669"/>
    <property type="project" value="InterPro"/>
</dbReference>
<dbReference type="AlphaFoldDB" id="A0AAD5GRN3"/>
<dbReference type="PANTHER" id="PTHR24348:SF68">
    <property type="entry name" value="SERINE_THREONINE-PROTEIN KINASE ATG1C"/>
    <property type="match status" value="1"/>
</dbReference>
<dbReference type="EMBL" id="JAMZMK010006235">
    <property type="protein sequence ID" value="KAI7750011.1"/>
    <property type="molecule type" value="Genomic_DNA"/>
</dbReference>
<feature type="non-terminal residue" evidence="2">
    <location>
        <position position="1"/>
    </location>
</feature>
<dbReference type="InterPro" id="IPR045269">
    <property type="entry name" value="Atg1-like"/>
</dbReference>
<dbReference type="Proteomes" id="UP001206925">
    <property type="component" value="Unassembled WGS sequence"/>
</dbReference>
<organism evidence="2 3">
    <name type="scientific">Ambrosia artemisiifolia</name>
    <name type="common">Common ragweed</name>
    <dbReference type="NCBI Taxonomy" id="4212"/>
    <lineage>
        <taxon>Eukaryota</taxon>
        <taxon>Viridiplantae</taxon>
        <taxon>Streptophyta</taxon>
        <taxon>Embryophyta</taxon>
        <taxon>Tracheophyta</taxon>
        <taxon>Spermatophyta</taxon>
        <taxon>Magnoliopsida</taxon>
        <taxon>eudicotyledons</taxon>
        <taxon>Gunneridae</taxon>
        <taxon>Pentapetalae</taxon>
        <taxon>asterids</taxon>
        <taxon>campanulids</taxon>
        <taxon>Asterales</taxon>
        <taxon>Asteraceae</taxon>
        <taxon>Asteroideae</taxon>
        <taxon>Heliantheae alliance</taxon>
        <taxon>Heliantheae</taxon>
        <taxon>Ambrosia</taxon>
    </lineage>
</organism>
<gene>
    <name evidence="2" type="ORF">M8C21_021229</name>
</gene>
<protein>
    <recommendedName>
        <fullName evidence="1">Protein kinase domain-containing protein</fullName>
    </recommendedName>
</protein>
<sequence length="113" mass="13039">EPGKIHLVLEYCKGGDLSMFIQRRQGRISKSTSAHFMQQLAAGLKVLRDNQIIHRDLKPQLNYCRIPKVASHIYFNFSIYVYFVYILSVEQNLLLSTNDDNSTLKIADFGFAR</sequence>
<dbReference type="PANTHER" id="PTHR24348">
    <property type="entry name" value="SERINE/THREONINE-PROTEIN KINASE UNC-51-RELATED"/>
    <property type="match status" value="1"/>
</dbReference>
<name>A0AAD5GRN3_AMBAR</name>
<evidence type="ECO:0000259" key="1">
    <source>
        <dbReference type="PROSITE" id="PS50011"/>
    </source>
</evidence>
<dbReference type="Gene3D" id="1.10.510.10">
    <property type="entry name" value="Transferase(Phosphotransferase) domain 1"/>
    <property type="match status" value="1"/>
</dbReference>
<feature type="domain" description="Protein kinase" evidence="1">
    <location>
        <begin position="1"/>
        <end position="113"/>
    </location>
</feature>
<dbReference type="GO" id="GO:0005737">
    <property type="term" value="C:cytoplasm"/>
    <property type="evidence" value="ECO:0007669"/>
    <property type="project" value="TreeGrafter"/>
</dbReference>
<dbReference type="GO" id="GO:0004674">
    <property type="term" value="F:protein serine/threonine kinase activity"/>
    <property type="evidence" value="ECO:0007669"/>
    <property type="project" value="InterPro"/>
</dbReference>
<reference evidence="2" key="1">
    <citation type="submission" date="2022-06" db="EMBL/GenBank/DDBJ databases">
        <title>Uncovering the hologenomic basis of an extraordinary plant invasion.</title>
        <authorList>
            <person name="Bieker V.C."/>
            <person name="Martin M.D."/>
            <person name="Gilbert T."/>
            <person name="Hodgins K."/>
            <person name="Battlay P."/>
            <person name="Petersen B."/>
            <person name="Wilson J."/>
        </authorList>
    </citation>
    <scope>NUCLEOTIDE SEQUENCE</scope>
    <source>
        <strain evidence="2">AA19_3_7</strain>
        <tissue evidence="2">Leaf</tissue>
    </source>
</reference>
<dbReference type="InterPro" id="IPR011009">
    <property type="entry name" value="Kinase-like_dom_sf"/>
</dbReference>
<dbReference type="PROSITE" id="PS50011">
    <property type="entry name" value="PROTEIN_KINASE_DOM"/>
    <property type="match status" value="1"/>
</dbReference>
<dbReference type="GO" id="GO:0010506">
    <property type="term" value="P:regulation of autophagy"/>
    <property type="evidence" value="ECO:0007669"/>
    <property type="project" value="InterPro"/>
</dbReference>